<name>A0ABP9A9B4_9FLAO</name>
<organism evidence="2 3">
    <name type="scientific">Flavobacterium hankyongi</name>
    <dbReference type="NCBI Taxonomy" id="1176532"/>
    <lineage>
        <taxon>Bacteria</taxon>
        <taxon>Pseudomonadati</taxon>
        <taxon>Bacteroidota</taxon>
        <taxon>Flavobacteriia</taxon>
        <taxon>Flavobacteriales</taxon>
        <taxon>Flavobacteriaceae</taxon>
        <taxon>Flavobacterium</taxon>
    </lineage>
</organism>
<comment type="caution">
    <text evidence="2">The sequence shown here is derived from an EMBL/GenBank/DDBJ whole genome shotgun (WGS) entry which is preliminary data.</text>
</comment>
<sequence>MFKENKYYGEVWFVSQEDFKCFCILTFTNGEVLLETNLSYGKPVFKHQIILGHFTGLGHLTFIDCKIKYNENGIIETNIYQPKYSFISASHHVETQGLKFKKFQISNDAIVDWIHQMHWYNFTEDKLIKKDDVSQVFNISEIGLSIELKQSTSSNLGHKEFKLINNGYLNFESENEILLLDAFEYYKTFQKLLQFLSANTKQFTFFSYQCLTCGEWISVYYKEDRFEKSGSSYIHLSYNEISEELPILIKNAYTSDEFKFCLDKLMENLLGIKLSHSRRFTNSISTFEAFNKLFKNQKNTKLTNYLNSNIENIMAMSKIDESEFYDFASKLVRSRDYHVHSNLKNNNIFSDFELLYISFLLDYTVGLGLMEQMNISKKILDKIINRGQSVFIDMQKTNRILNQDPLMN</sequence>
<keyword evidence="3" id="KW-1185">Reference proteome</keyword>
<dbReference type="InterPro" id="IPR041223">
    <property type="entry name" value="ApeA_NTD"/>
</dbReference>
<protein>
    <recommendedName>
        <fullName evidence="1">ApeA N-terminal domain-containing protein</fullName>
    </recommendedName>
</protein>
<proteinExistence type="predicted"/>
<evidence type="ECO:0000313" key="2">
    <source>
        <dbReference type="EMBL" id="GAA4776878.1"/>
    </source>
</evidence>
<feature type="domain" description="ApeA N-terminal" evidence="1">
    <location>
        <begin position="6"/>
        <end position="249"/>
    </location>
</feature>
<dbReference type="RefSeq" id="WP_264543041.1">
    <property type="nucleotide sequence ID" value="NZ_BAABIP010000022.1"/>
</dbReference>
<accession>A0ABP9A9B4</accession>
<gene>
    <name evidence="2" type="ORF">GCM10023230_30070</name>
</gene>
<evidence type="ECO:0000313" key="3">
    <source>
        <dbReference type="Proteomes" id="UP001500141"/>
    </source>
</evidence>
<dbReference type="Pfam" id="PF18862">
    <property type="entry name" value="ApeA_NTD1"/>
    <property type="match status" value="1"/>
</dbReference>
<dbReference type="EMBL" id="BAABIP010000022">
    <property type="protein sequence ID" value="GAA4776878.1"/>
    <property type="molecule type" value="Genomic_DNA"/>
</dbReference>
<dbReference type="Proteomes" id="UP001500141">
    <property type="component" value="Unassembled WGS sequence"/>
</dbReference>
<reference evidence="3" key="1">
    <citation type="journal article" date="2019" name="Int. J. Syst. Evol. Microbiol.">
        <title>The Global Catalogue of Microorganisms (GCM) 10K type strain sequencing project: providing services to taxonomists for standard genome sequencing and annotation.</title>
        <authorList>
            <consortium name="The Broad Institute Genomics Platform"/>
            <consortium name="The Broad Institute Genome Sequencing Center for Infectious Disease"/>
            <person name="Wu L."/>
            <person name="Ma J."/>
        </authorList>
    </citation>
    <scope>NUCLEOTIDE SEQUENCE [LARGE SCALE GENOMIC DNA]</scope>
    <source>
        <strain evidence="3">JCM 18198</strain>
    </source>
</reference>
<evidence type="ECO:0000259" key="1">
    <source>
        <dbReference type="Pfam" id="PF18862"/>
    </source>
</evidence>